<gene>
    <name evidence="1" type="ORF">SBAD_LOCUS478</name>
</gene>
<dbReference type="EMBL" id="UZAM01001304">
    <property type="protein sequence ID" value="VDO84046.1"/>
    <property type="molecule type" value="Genomic_DNA"/>
</dbReference>
<reference evidence="1 2" key="2">
    <citation type="submission" date="2018-11" db="EMBL/GenBank/DDBJ databases">
        <authorList>
            <consortium name="Pathogen Informatics"/>
        </authorList>
    </citation>
    <scope>NUCLEOTIDE SEQUENCE [LARGE SCALE GENOMIC DNA]</scope>
</reference>
<organism evidence="3">
    <name type="scientific">Soboliphyme baturini</name>
    <dbReference type="NCBI Taxonomy" id="241478"/>
    <lineage>
        <taxon>Eukaryota</taxon>
        <taxon>Metazoa</taxon>
        <taxon>Ecdysozoa</taxon>
        <taxon>Nematoda</taxon>
        <taxon>Enoplea</taxon>
        <taxon>Dorylaimia</taxon>
        <taxon>Dioctophymatida</taxon>
        <taxon>Dioctophymatoidea</taxon>
        <taxon>Soboliphymatidae</taxon>
        <taxon>Soboliphyme</taxon>
    </lineage>
</organism>
<evidence type="ECO:0000313" key="2">
    <source>
        <dbReference type="Proteomes" id="UP000270296"/>
    </source>
</evidence>
<dbReference type="Proteomes" id="UP000270296">
    <property type="component" value="Unassembled WGS sequence"/>
</dbReference>
<dbReference type="AlphaFoldDB" id="A0A183IA34"/>
<accession>A0A183IA34</accession>
<protein>
    <submittedName>
        <fullName evidence="3">Transposase</fullName>
    </submittedName>
</protein>
<evidence type="ECO:0000313" key="1">
    <source>
        <dbReference type="EMBL" id="VDO84046.1"/>
    </source>
</evidence>
<sequence>MRPFVDRLAGRSAFRSPAFDGKCETEIQRLCRECPCEYKTMKGLSVRWVTFYGSLRAFP</sequence>
<name>A0A183IA34_9BILA</name>
<evidence type="ECO:0000313" key="3">
    <source>
        <dbReference type="WBParaSite" id="SBAD_0000050001-mRNA-1"/>
    </source>
</evidence>
<proteinExistence type="predicted"/>
<reference evidence="3" key="1">
    <citation type="submission" date="2016-06" db="UniProtKB">
        <authorList>
            <consortium name="WormBaseParasite"/>
        </authorList>
    </citation>
    <scope>IDENTIFICATION</scope>
</reference>
<keyword evidence="2" id="KW-1185">Reference proteome</keyword>
<dbReference type="WBParaSite" id="SBAD_0000050001-mRNA-1">
    <property type="protein sequence ID" value="SBAD_0000050001-mRNA-1"/>
    <property type="gene ID" value="SBAD_0000050001"/>
</dbReference>